<gene>
    <name evidence="5" type="ORF">L9F63_010162</name>
</gene>
<accession>A0AAD8AIM7</accession>
<keyword evidence="2" id="KW-0540">Nuclease</keyword>
<dbReference type="InterPro" id="IPR001604">
    <property type="entry name" value="Endo_G_ENPP1-like_dom"/>
</dbReference>
<organism evidence="5 6">
    <name type="scientific">Diploptera punctata</name>
    <name type="common">Pacific beetle cockroach</name>
    <dbReference type="NCBI Taxonomy" id="6984"/>
    <lineage>
        <taxon>Eukaryota</taxon>
        <taxon>Metazoa</taxon>
        <taxon>Ecdysozoa</taxon>
        <taxon>Arthropoda</taxon>
        <taxon>Hexapoda</taxon>
        <taxon>Insecta</taxon>
        <taxon>Pterygota</taxon>
        <taxon>Neoptera</taxon>
        <taxon>Polyneoptera</taxon>
        <taxon>Dictyoptera</taxon>
        <taxon>Blattodea</taxon>
        <taxon>Blaberoidea</taxon>
        <taxon>Blaberidae</taxon>
        <taxon>Diplopterinae</taxon>
        <taxon>Diploptera</taxon>
    </lineage>
</organism>
<dbReference type="Pfam" id="PF01223">
    <property type="entry name" value="Endonuclease_NS"/>
    <property type="match status" value="1"/>
</dbReference>
<dbReference type="EMBL" id="JASPKZ010000815">
    <property type="protein sequence ID" value="KAJ9599341.1"/>
    <property type="molecule type" value="Genomic_DNA"/>
</dbReference>
<evidence type="ECO:0000256" key="2">
    <source>
        <dbReference type="ARBA" id="ARBA00022722"/>
    </source>
</evidence>
<evidence type="ECO:0000256" key="1">
    <source>
        <dbReference type="ARBA" id="ARBA00010052"/>
    </source>
</evidence>
<reference evidence="5" key="1">
    <citation type="journal article" date="2023" name="IScience">
        <title>Live-bearing cockroach genome reveals convergent evolutionary mechanisms linked to viviparity in insects and beyond.</title>
        <authorList>
            <person name="Fouks B."/>
            <person name="Harrison M.C."/>
            <person name="Mikhailova A.A."/>
            <person name="Marchal E."/>
            <person name="English S."/>
            <person name="Carruthers M."/>
            <person name="Jennings E.C."/>
            <person name="Chiamaka E.L."/>
            <person name="Frigard R.A."/>
            <person name="Pippel M."/>
            <person name="Attardo G.M."/>
            <person name="Benoit J.B."/>
            <person name="Bornberg-Bauer E."/>
            <person name="Tobe S.S."/>
        </authorList>
    </citation>
    <scope>NUCLEOTIDE SEQUENCE</scope>
    <source>
        <strain evidence="5">Stay&amp;Tobe</strain>
    </source>
</reference>
<dbReference type="GO" id="GO:0046872">
    <property type="term" value="F:metal ion binding"/>
    <property type="evidence" value="ECO:0007669"/>
    <property type="project" value="InterPro"/>
</dbReference>
<dbReference type="SUPFAM" id="SSF54060">
    <property type="entry name" value="His-Me finger endonucleases"/>
    <property type="match status" value="1"/>
</dbReference>
<protein>
    <recommendedName>
        <fullName evidence="4">DNA/RNA non-specific endonuclease/pyrophosphatase/phosphodiesterase domain-containing protein</fullName>
    </recommendedName>
</protein>
<dbReference type="Proteomes" id="UP001233999">
    <property type="component" value="Unassembled WGS sequence"/>
</dbReference>
<evidence type="ECO:0000259" key="4">
    <source>
        <dbReference type="SMART" id="SM00892"/>
    </source>
</evidence>
<dbReference type="AlphaFoldDB" id="A0AAD8AIM7"/>
<keyword evidence="6" id="KW-1185">Reference proteome</keyword>
<comment type="similarity">
    <text evidence="1">Belongs to the DNA/RNA non-specific endonuclease family.</text>
</comment>
<dbReference type="PANTHER" id="PTHR13966">
    <property type="entry name" value="ENDONUCLEASE RELATED"/>
    <property type="match status" value="1"/>
</dbReference>
<proteinExistence type="inferred from homology"/>
<evidence type="ECO:0000313" key="5">
    <source>
        <dbReference type="EMBL" id="KAJ9599341.1"/>
    </source>
</evidence>
<sequence>MVSIFSLVHTIGGIPVDPRSFTFQSRRSTMSIDEQIGCFAPNEKSLKYIIRIHSDHRDWILYSLCYDKNLNIPAQSSHILSSVQERTISTPYSSEKFSNNLLTTPYEFYQCRYQLENFKSTLGFNQARKFINCNNGHFFAPGNLVPVSDFPFEQQRTATQYFINTFPQWKIIRDGNMKNLERSIRKYVKDSGNPLTVFGGTLGVTSLPSSAGREELLFMTRNTTNNPTVAAPKLVWKVIYDSHVFESIVFVIVNNPYRTNVVELFKNREVVCNCVCHETEGWFDGWDRLDFTKGYVYCCTWEEFHQTVGIDYLANTKLLRKKS</sequence>
<dbReference type="InterPro" id="IPR040255">
    <property type="entry name" value="Non-specific_endonuclease"/>
</dbReference>
<dbReference type="GO" id="GO:0005634">
    <property type="term" value="C:nucleus"/>
    <property type="evidence" value="ECO:0007669"/>
    <property type="project" value="TreeGrafter"/>
</dbReference>
<comment type="caution">
    <text evidence="5">The sequence shown here is derived from an EMBL/GenBank/DDBJ whole genome shotgun (WGS) entry which is preliminary data.</text>
</comment>
<name>A0AAD8AIM7_DIPPU</name>
<dbReference type="Gene3D" id="3.40.570.10">
    <property type="entry name" value="Extracellular Endonuclease, subunit A"/>
    <property type="match status" value="1"/>
</dbReference>
<dbReference type="PANTHER" id="PTHR13966:SF17">
    <property type="entry name" value="ENDONUCLEASE-RELATED"/>
    <property type="match status" value="1"/>
</dbReference>
<dbReference type="SMART" id="SM00892">
    <property type="entry name" value="Endonuclease_NS"/>
    <property type="match status" value="1"/>
</dbReference>
<dbReference type="GO" id="GO:0000014">
    <property type="term" value="F:single-stranded DNA endodeoxyribonuclease activity"/>
    <property type="evidence" value="ECO:0007669"/>
    <property type="project" value="TreeGrafter"/>
</dbReference>
<dbReference type="GO" id="GO:0006309">
    <property type="term" value="P:apoptotic DNA fragmentation"/>
    <property type="evidence" value="ECO:0007669"/>
    <property type="project" value="TreeGrafter"/>
</dbReference>
<feature type="domain" description="DNA/RNA non-specific endonuclease/pyrophosphatase/phosphodiesterase" evidence="4">
    <location>
        <begin position="58"/>
        <end position="304"/>
    </location>
</feature>
<dbReference type="GO" id="GO:0005743">
    <property type="term" value="C:mitochondrial inner membrane"/>
    <property type="evidence" value="ECO:0007669"/>
    <property type="project" value="TreeGrafter"/>
</dbReference>
<keyword evidence="3" id="KW-0255">Endonuclease</keyword>
<dbReference type="GO" id="GO:0004521">
    <property type="term" value="F:RNA endonuclease activity"/>
    <property type="evidence" value="ECO:0007669"/>
    <property type="project" value="TreeGrafter"/>
</dbReference>
<dbReference type="GO" id="GO:0003676">
    <property type="term" value="F:nucleic acid binding"/>
    <property type="evidence" value="ECO:0007669"/>
    <property type="project" value="InterPro"/>
</dbReference>
<evidence type="ECO:0000256" key="3">
    <source>
        <dbReference type="ARBA" id="ARBA00022759"/>
    </source>
</evidence>
<evidence type="ECO:0000313" key="6">
    <source>
        <dbReference type="Proteomes" id="UP001233999"/>
    </source>
</evidence>
<dbReference type="InterPro" id="IPR044929">
    <property type="entry name" value="DNA/RNA_non-sp_Endonuclease_sf"/>
</dbReference>
<dbReference type="InterPro" id="IPR044925">
    <property type="entry name" value="His-Me_finger_sf"/>
</dbReference>
<reference evidence="5" key="2">
    <citation type="submission" date="2023-05" db="EMBL/GenBank/DDBJ databases">
        <authorList>
            <person name="Fouks B."/>
        </authorList>
    </citation>
    <scope>NUCLEOTIDE SEQUENCE</scope>
    <source>
        <strain evidence="5">Stay&amp;Tobe</strain>
        <tissue evidence="5">Testes</tissue>
    </source>
</reference>
<keyword evidence="3" id="KW-0378">Hydrolase</keyword>